<evidence type="ECO:0000313" key="10">
    <source>
        <dbReference type="EMBL" id="KAI3833247.1"/>
    </source>
</evidence>
<evidence type="ECO:0000256" key="7">
    <source>
        <dbReference type="ARBA" id="ARBA00023180"/>
    </source>
</evidence>
<dbReference type="GO" id="GO:0005886">
    <property type="term" value="C:plasma membrane"/>
    <property type="evidence" value="ECO:0007669"/>
    <property type="project" value="UniProtKB-SubCell"/>
</dbReference>
<dbReference type="PANTHER" id="PTHR31044">
    <property type="entry name" value="BETA-1,3 GLUCANASE"/>
    <property type="match status" value="1"/>
</dbReference>
<dbReference type="GO" id="GO:0009506">
    <property type="term" value="C:plasmodesma"/>
    <property type="evidence" value="ECO:0007669"/>
    <property type="project" value="UniProtKB-ARBA"/>
</dbReference>
<dbReference type="Pfam" id="PF07983">
    <property type="entry name" value="X8"/>
    <property type="match status" value="1"/>
</dbReference>
<keyword evidence="2" id="KW-1003">Cell membrane</keyword>
<evidence type="ECO:0000256" key="6">
    <source>
        <dbReference type="ARBA" id="ARBA00023157"/>
    </source>
</evidence>
<proteinExistence type="predicted"/>
<evidence type="ECO:0000256" key="2">
    <source>
        <dbReference type="ARBA" id="ARBA00022475"/>
    </source>
</evidence>
<feature type="chain" id="PRO_5042296993" description="X8 domain-containing protein" evidence="8">
    <location>
        <begin position="23"/>
        <end position="260"/>
    </location>
</feature>
<feature type="signal peptide" evidence="8">
    <location>
        <begin position="1"/>
        <end position="22"/>
    </location>
</feature>
<feature type="domain" description="X8" evidence="9">
    <location>
        <begin position="104"/>
        <end position="188"/>
    </location>
</feature>
<evidence type="ECO:0000256" key="8">
    <source>
        <dbReference type="SAM" id="SignalP"/>
    </source>
</evidence>
<dbReference type="Proteomes" id="UP001202328">
    <property type="component" value="Unassembled WGS sequence"/>
</dbReference>
<evidence type="ECO:0000256" key="5">
    <source>
        <dbReference type="ARBA" id="ARBA00023136"/>
    </source>
</evidence>
<dbReference type="Gene3D" id="1.20.58.1040">
    <property type="match status" value="1"/>
</dbReference>
<dbReference type="GO" id="GO:0098552">
    <property type="term" value="C:side of membrane"/>
    <property type="evidence" value="ECO:0007669"/>
    <property type="project" value="UniProtKB-KW"/>
</dbReference>
<name>A0AAD4RV80_9MAGN</name>
<gene>
    <name evidence="10" type="ORF">MKW98_006346</name>
</gene>
<evidence type="ECO:0000313" key="11">
    <source>
        <dbReference type="Proteomes" id="UP001202328"/>
    </source>
</evidence>
<organism evidence="10 11">
    <name type="scientific">Papaver atlanticum</name>
    <dbReference type="NCBI Taxonomy" id="357466"/>
    <lineage>
        <taxon>Eukaryota</taxon>
        <taxon>Viridiplantae</taxon>
        <taxon>Streptophyta</taxon>
        <taxon>Embryophyta</taxon>
        <taxon>Tracheophyta</taxon>
        <taxon>Spermatophyta</taxon>
        <taxon>Magnoliopsida</taxon>
        <taxon>Ranunculales</taxon>
        <taxon>Papaveraceae</taxon>
        <taxon>Papaveroideae</taxon>
        <taxon>Papaver</taxon>
    </lineage>
</organism>
<keyword evidence="3" id="KW-0336">GPI-anchor</keyword>
<reference evidence="10" key="1">
    <citation type="submission" date="2022-04" db="EMBL/GenBank/DDBJ databases">
        <title>A functionally conserved STORR gene fusion in Papaver species that diverged 16.8 million years ago.</title>
        <authorList>
            <person name="Catania T."/>
        </authorList>
    </citation>
    <scope>NUCLEOTIDE SEQUENCE</scope>
    <source>
        <strain evidence="10">S-188037</strain>
    </source>
</reference>
<accession>A0AAD4RV80</accession>
<keyword evidence="5" id="KW-0472">Membrane</keyword>
<keyword evidence="3" id="KW-0449">Lipoprotein</keyword>
<evidence type="ECO:0000256" key="1">
    <source>
        <dbReference type="ARBA" id="ARBA00004609"/>
    </source>
</evidence>
<comment type="subcellular location">
    <subcellularLocation>
        <location evidence="1">Cell membrane</location>
        <topology evidence="1">Lipid-anchor</topology>
        <topology evidence="1">GPI-anchor</topology>
    </subcellularLocation>
</comment>
<evidence type="ECO:0000256" key="4">
    <source>
        <dbReference type="ARBA" id="ARBA00022729"/>
    </source>
</evidence>
<keyword evidence="7" id="KW-0325">Glycoprotein</keyword>
<evidence type="ECO:0000256" key="3">
    <source>
        <dbReference type="ARBA" id="ARBA00022622"/>
    </source>
</evidence>
<keyword evidence="6" id="KW-1015">Disulfide bond</keyword>
<evidence type="ECO:0000259" key="9">
    <source>
        <dbReference type="SMART" id="SM00768"/>
    </source>
</evidence>
<dbReference type="AlphaFoldDB" id="A0AAD4RV80"/>
<dbReference type="FunFam" id="1.20.58.1040:FF:000001">
    <property type="entry name" value="Glucan endo-1,3-beta-glucosidase 4"/>
    <property type="match status" value="1"/>
</dbReference>
<sequence>MENKRAYKFFLLLLCNLTLCSSGSLVGNSYKGRTKVSITIATDLKTNPSTAPFTTPITNPVTTYPVPPAGSAPVTMPIATPYTTPSANPVTSTPPTGLDSLEQIWCVARTGLVESALQSALDYVCGIPGADCSAIQQNGTCYYPNSLQHHASYAFNNYYHEYQSPSSCNFGGIAIIVNRNPSTGSCVYPSSSSLAATTPSSSSSSSSVLNTGSSTDASISGFRPSPYGSSSVSTSARLKPLFPTIALLTSLFTTKLTRNM</sequence>
<comment type="caution">
    <text evidence="10">The sequence shown here is derived from an EMBL/GenBank/DDBJ whole genome shotgun (WGS) entry which is preliminary data.</text>
</comment>
<dbReference type="EMBL" id="JAJJMB010017971">
    <property type="protein sequence ID" value="KAI3833247.1"/>
    <property type="molecule type" value="Genomic_DNA"/>
</dbReference>
<protein>
    <recommendedName>
        <fullName evidence="9">X8 domain-containing protein</fullName>
    </recommendedName>
</protein>
<dbReference type="InterPro" id="IPR012946">
    <property type="entry name" value="X8"/>
</dbReference>
<keyword evidence="4 8" id="KW-0732">Signal</keyword>
<dbReference type="PANTHER" id="PTHR31044:SF120">
    <property type="entry name" value="CARBOHYDRATE-BINDING X8 DOMAIN SUPERFAMILY PROTEIN"/>
    <property type="match status" value="1"/>
</dbReference>
<dbReference type="InterPro" id="IPR044788">
    <property type="entry name" value="X8_dom_prot"/>
</dbReference>
<keyword evidence="11" id="KW-1185">Reference proteome</keyword>
<dbReference type="SMART" id="SM00768">
    <property type="entry name" value="X8"/>
    <property type="match status" value="1"/>
</dbReference>